<accession>A0A8S5MKH4</accession>
<sequence length="121" mass="14506">MSGKIVTHDTHLRIDTEFIELKDCFEAFRRGVEYREKNDVDDILVICNAPDIIEYQLKNGDSFIVTYDPIHRIIVMRVFLHDEDIAIKPIYIYNNREYQIACEFLRQVMHDKIDLKDEWLV</sequence>
<name>A0A8S5MKH4_9CAUD</name>
<proteinExistence type="predicted"/>
<evidence type="ECO:0000313" key="1">
    <source>
        <dbReference type="EMBL" id="DAD82551.1"/>
    </source>
</evidence>
<protein>
    <submittedName>
        <fullName evidence="1">Uncharacterized protein</fullName>
    </submittedName>
</protein>
<organism evidence="1">
    <name type="scientific">Siphoviridae sp. ctSdk10</name>
    <dbReference type="NCBI Taxonomy" id="2826345"/>
    <lineage>
        <taxon>Viruses</taxon>
        <taxon>Duplodnaviria</taxon>
        <taxon>Heunggongvirae</taxon>
        <taxon>Uroviricota</taxon>
        <taxon>Caudoviricetes</taxon>
    </lineage>
</organism>
<dbReference type="EMBL" id="BK014921">
    <property type="protein sequence ID" value="DAD82551.1"/>
    <property type="molecule type" value="Genomic_DNA"/>
</dbReference>
<reference evidence="1" key="1">
    <citation type="journal article" date="2021" name="Proc. Natl. Acad. Sci. U.S.A.">
        <title>A Catalog of Tens of Thousands of Viruses from Human Metagenomes Reveals Hidden Associations with Chronic Diseases.</title>
        <authorList>
            <person name="Tisza M.J."/>
            <person name="Buck C.B."/>
        </authorList>
    </citation>
    <scope>NUCLEOTIDE SEQUENCE</scope>
    <source>
        <strain evidence="1">CtSdk10</strain>
    </source>
</reference>